<proteinExistence type="predicted"/>
<feature type="coiled-coil region" evidence="1">
    <location>
        <begin position="62"/>
        <end position="145"/>
    </location>
</feature>
<feature type="compositionally biased region" description="Basic residues" evidence="2">
    <location>
        <begin position="647"/>
        <end position="656"/>
    </location>
</feature>
<evidence type="ECO:0000313" key="4">
    <source>
        <dbReference type="Proteomes" id="UP000284842"/>
    </source>
</evidence>
<feature type="compositionally biased region" description="Polar residues" evidence="2">
    <location>
        <begin position="424"/>
        <end position="449"/>
    </location>
</feature>
<keyword evidence="1" id="KW-0175">Coiled coil</keyword>
<keyword evidence="4" id="KW-1185">Reference proteome</keyword>
<gene>
    <name evidence="3" type="ORF">CVT24_004092</name>
</gene>
<feature type="compositionally biased region" description="Pro residues" evidence="2">
    <location>
        <begin position="259"/>
        <end position="273"/>
    </location>
</feature>
<accession>A0A409Y618</accession>
<evidence type="ECO:0000313" key="3">
    <source>
        <dbReference type="EMBL" id="PPQ98413.1"/>
    </source>
</evidence>
<organism evidence="3 4">
    <name type="scientific">Panaeolus cyanescens</name>
    <dbReference type="NCBI Taxonomy" id="181874"/>
    <lineage>
        <taxon>Eukaryota</taxon>
        <taxon>Fungi</taxon>
        <taxon>Dikarya</taxon>
        <taxon>Basidiomycota</taxon>
        <taxon>Agaricomycotina</taxon>
        <taxon>Agaricomycetes</taxon>
        <taxon>Agaricomycetidae</taxon>
        <taxon>Agaricales</taxon>
        <taxon>Agaricineae</taxon>
        <taxon>Galeropsidaceae</taxon>
        <taxon>Panaeolus</taxon>
    </lineage>
</organism>
<feature type="compositionally biased region" description="Polar residues" evidence="2">
    <location>
        <begin position="598"/>
        <end position="612"/>
    </location>
</feature>
<protein>
    <submittedName>
        <fullName evidence="3">Uncharacterized protein</fullName>
    </submittedName>
</protein>
<feature type="region of interest" description="Disordered" evidence="2">
    <location>
        <begin position="30"/>
        <end position="59"/>
    </location>
</feature>
<dbReference type="STRING" id="181874.A0A409Y618"/>
<evidence type="ECO:0000256" key="2">
    <source>
        <dbReference type="SAM" id="MobiDB-lite"/>
    </source>
</evidence>
<dbReference type="AlphaFoldDB" id="A0A409Y618"/>
<feature type="compositionally biased region" description="Pro residues" evidence="2">
    <location>
        <begin position="224"/>
        <end position="233"/>
    </location>
</feature>
<sequence>MSSSSDRDLPPLPNSIDNLSRYLSTSSFNSTRTFESDVTPDSNTHDRRRSRSSRSNASNLLAEEVKRRIDGLTDRLEYERKRADAAERKLEELTSHLEAVNQARITALQDAARANEELKLYKVQLENAQAEIYRAQNVVQAIDSQRYTAEKEAAKNRSAARQLNEALMIHAARDEAFRLGLKEGLERGQELSLGAAMQFQTSFQPTEPEEEDEEFSDPGVLSDPPQPVPPQPEIRPHPARSYAGSERSRVPTVYRASPAPVPSHAPTETPVPQPQATVPSIPAATPRIPQSDQIRPISVKALSPAPRFPSVIVPPDNLIPQLDPDNRIRLPPPHNLNVIATPERPPSAALSDHDQEPIPIPNPRSSQTSLPRQRRHSGSSSSFSHYDIMNEPVAQGPRMSVIPEVPSIHTASPLPQSVKHQRSVSEYSQRNPSVHQAPSMNFPQDPQNRPHSRASHAGSHVGSIKPPPSRHSYLSEETAPNITVIPPSQAATATTGASASVKDNASSVYGESKRGHSPAPSYGVTPMATVPESRPTSTFGMPGGYAGGGPPGGNYYRPDSAAGAGQDAFELPPNHRHSAHVQDYGNRGQYDDDDAVDSNISGDSLTTPVTKQKNLDPGWGGAASSHGQPRASSAWDDPVETGSAISKKSKGKWRES</sequence>
<name>A0A409Y618_9AGAR</name>
<feature type="region of interest" description="Disordered" evidence="2">
    <location>
        <begin position="1"/>
        <end position="20"/>
    </location>
</feature>
<feature type="compositionally biased region" description="Low complexity" evidence="2">
    <location>
        <begin position="488"/>
        <end position="500"/>
    </location>
</feature>
<comment type="caution">
    <text evidence="3">The sequence shown here is derived from an EMBL/GenBank/DDBJ whole genome shotgun (WGS) entry which is preliminary data.</text>
</comment>
<dbReference type="Proteomes" id="UP000284842">
    <property type="component" value="Unassembled WGS sequence"/>
</dbReference>
<evidence type="ECO:0000256" key="1">
    <source>
        <dbReference type="SAM" id="Coils"/>
    </source>
</evidence>
<dbReference type="OrthoDB" id="3008370at2759"/>
<feature type="region of interest" description="Disordered" evidence="2">
    <location>
        <begin position="203"/>
        <end position="292"/>
    </location>
</feature>
<dbReference type="InParanoid" id="A0A409Y618"/>
<feature type="region of interest" description="Disordered" evidence="2">
    <location>
        <begin position="408"/>
        <end position="656"/>
    </location>
</feature>
<feature type="compositionally biased region" description="Gly residues" evidence="2">
    <location>
        <begin position="541"/>
        <end position="552"/>
    </location>
</feature>
<reference evidence="3 4" key="1">
    <citation type="journal article" date="2018" name="Evol. Lett.">
        <title>Horizontal gene cluster transfer increased hallucinogenic mushroom diversity.</title>
        <authorList>
            <person name="Reynolds H.T."/>
            <person name="Vijayakumar V."/>
            <person name="Gluck-Thaler E."/>
            <person name="Korotkin H.B."/>
            <person name="Matheny P.B."/>
            <person name="Slot J.C."/>
        </authorList>
    </citation>
    <scope>NUCLEOTIDE SEQUENCE [LARGE SCALE GENOMIC DNA]</scope>
    <source>
        <strain evidence="3 4">2629</strain>
    </source>
</reference>
<dbReference type="EMBL" id="NHTK01001383">
    <property type="protein sequence ID" value="PPQ98413.1"/>
    <property type="molecule type" value="Genomic_DNA"/>
</dbReference>
<feature type="region of interest" description="Disordered" evidence="2">
    <location>
        <begin position="306"/>
        <end position="386"/>
    </location>
</feature>
<feature type="compositionally biased region" description="Acidic residues" evidence="2">
    <location>
        <begin position="207"/>
        <end position="216"/>
    </location>
</feature>